<gene>
    <name evidence="2" type="ORF">HIJ39_10900</name>
</gene>
<evidence type="ECO:0008006" key="4">
    <source>
        <dbReference type="Google" id="ProtNLM"/>
    </source>
</evidence>
<evidence type="ECO:0000256" key="1">
    <source>
        <dbReference type="SAM" id="SignalP"/>
    </source>
</evidence>
<feature type="signal peptide" evidence="1">
    <location>
        <begin position="1"/>
        <end position="21"/>
    </location>
</feature>
<keyword evidence="1" id="KW-0732">Signal</keyword>
<proteinExistence type="predicted"/>
<protein>
    <recommendedName>
        <fullName evidence="4">Lipoprotein</fullName>
    </recommendedName>
</protein>
<dbReference type="PROSITE" id="PS51257">
    <property type="entry name" value="PROKAR_LIPOPROTEIN"/>
    <property type="match status" value="1"/>
</dbReference>
<keyword evidence="3" id="KW-1185">Reference proteome</keyword>
<dbReference type="RefSeq" id="WP_169099580.1">
    <property type="nucleotide sequence ID" value="NZ_JABBVZ010000033.1"/>
</dbReference>
<dbReference type="AlphaFoldDB" id="A0A7Y0L538"/>
<name>A0A7Y0L538_9FIRM</name>
<feature type="chain" id="PRO_5038875005" description="Lipoprotein" evidence="1">
    <location>
        <begin position="22"/>
        <end position="145"/>
    </location>
</feature>
<accession>A0A7Y0L538</accession>
<organism evidence="2 3">
    <name type="scientific">Sulfobacillus harzensis</name>
    <dbReference type="NCBI Taxonomy" id="2729629"/>
    <lineage>
        <taxon>Bacteria</taxon>
        <taxon>Bacillati</taxon>
        <taxon>Bacillota</taxon>
        <taxon>Clostridia</taxon>
        <taxon>Eubacteriales</taxon>
        <taxon>Clostridiales Family XVII. Incertae Sedis</taxon>
        <taxon>Sulfobacillus</taxon>
    </lineage>
</organism>
<dbReference type="Proteomes" id="UP000533476">
    <property type="component" value="Unassembled WGS sequence"/>
</dbReference>
<dbReference type="EMBL" id="JABBVZ010000033">
    <property type="protein sequence ID" value="NMP22856.1"/>
    <property type="molecule type" value="Genomic_DNA"/>
</dbReference>
<evidence type="ECO:0000313" key="2">
    <source>
        <dbReference type="EMBL" id="NMP22856.1"/>
    </source>
</evidence>
<evidence type="ECO:0000313" key="3">
    <source>
        <dbReference type="Proteomes" id="UP000533476"/>
    </source>
</evidence>
<reference evidence="2 3" key="1">
    <citation type="submission" date="2020-04" db="EMBL/GenBank/DDBJ databases">
        <authorList>
            <person name="Zhang R."/>
            <person name="Schippers A."/>
        </authorList>
    </citation>
    <scope>NUCLEOTIDE SEQUENCE [LARGE SCALE GENOMIC DNA]</scope>
    <source>
        <strain evidence="2 3">DSM 109850</strain>
    </source>
</reference>
<sequence>MIQAKRISAILSAITMALIVAGCGPSKSVASTAIPMPTVFWHQVGRAIRLTKFPRTPGEQPCNIPWGGAEIPGSGVAGSCSTGITDRVPLNLAIVPAPLRAEAVATVTLSERWGIRHSATFTFILNRNGKILAERISGQPPQFEK</sequence>
<comment type="caution">
    <text evidence="2">The sequence shown here is derived from an EMBL/GenBank/DDBJ whole genome shotgun (WGS) entry which is preliminary data.</text>
</comment>